<evidence type="ECO:0000256" key="6">
    <source>
        <dbReference type="SAM" id="Phobius"/>
    </source>
</evidence>
<reference evidence="7 8" key="1">
    <citation type="submission" date="2020-01" db="EMBL/GenBank/DDBJ databases">
        <title>Draft genome assembly of Ensifer adhaerens T173.</title>
        <authorList>
            <person name="Craig J.E."/>
            <person name="Stinchcombe J.R."/>
        </authorList>
    </citation>
    <scope>NUCLEOTIDE SEQUENCE [LARGE SCALE GENOMIC DNA]</scope>
    <source>
        <strain evidence="7 8">T173</strain>
    </source>
</reference>
<keyword evidence="5 6" id="KW-0472">Membrane</keyword>
<organism evidence="7 8">
    <name type="scientific">Ensifer canadensis</name>
    <dbReference type="NCBI Taxonomy" id="555315"/>
    <lineage>
        <taxon>Bacteria</taxon>
        <taxon>Pseudomonadati</taxon>
        <taxon>Pseudomonadota</taxon>
        <taxon>Alphaproteobacteria</taxon>
        <taxon>Hyphomicrobiales</taxon>
        <taxon>Rhizobiaceae</taxon>
        <taxon>Sinorhizobium/Ensifer group</taxon>
        <taxon>Ensifer</taxon>
    </lineage>
</organism>
<feature type="transmembrane region" description="Helical" evidence="6">
    <location>
        <begin position="91"/>
        <end position="112"/>
    </location>
</feature>
<sequence length="336" mass="34364">MTMITSPTTSKDATARSTFVGDLVKDAFRPERVQATAVKLVTLGLLIWGWASIDNFLSATNINAIMYSMAAVGIAAVGMAFITLSGNLFMLSMGATAAISTVLFASILHIGLAATVPVVMLVGAGIGLVQGVVVGIAGANPIIATIAISSIVMGFGAWYSGGLTIVGEGDASWLAVGKFLSFLPNQVVLFFLIAFAADFIVQRSRFGRELRLIGLNRDAAMVAGLRIARSLVIAFVIAGMLAALSGALFASQAAQGNLKLGAGIDFDAIAAVLVGGVSIRGGHGRILDAAFGAAFLAVVGNILLVEGLPIEVQLAVKGMVVILAVVFGALVGGKKR</sequence>
<comment type="caution">
    <text evidence="7">The sequence shown here is derived from an EMBL/GenBank/DDBJ whole genome shotgun (WGS) entry which is preliminary data.</text>
</comment>
<name>A0AAW4FK00_9HYPH</name>
<accession>A0AAW4FK00</accession>
<feature type="transmembrane region" description="Helical" evidence="6">
    <location>
        <begin position="286"/>
        <end position="308"/>
    </location>
</feature>
<dbReference type="CDD" id="cd06579">
    <property type="entry name" value="TM_PBP1_transp_AraH_like"/>
    <property type="match status" value="1"/>
</dbReference>
<keyword evidence="3 6" id="KW-0812">Transmembrane</keyword>
<feature type="transmembrane region" description="Helical" evidence="6">
    <location>
        <begin position="118"/>
        <end position="137"/>
    </location>
</feature>
<evidence type="ECO:0000256" key="4">
    <source>
        <dbReference type="ARBA" id="ARBA00022989"/>
    </source>
</evidence>
<dbReference type="GO" id="GO:0005886">
    <property type="term" value="C:plasma membrane"/>
    <property type="evidence" value="ECO:0007669"/>
    <property type="project" value="UniProtKB-SubCell"/>
</dbReference>
<dbReference type="Proteomes" id="UP000744980">
    <property type="component" value="Unassembled WGS sequence"/>
</dbReference>
<feature type="transmembrane region" description="Helical" evidence="6">
    <location>
        <begin position="179"/>
        <end position="201"/>
    </location>
</feature>
<keyword evidence="4 6" id="KW-1133">Transmembrane helix</keyword>
<evidence type="ECO:0000256" key="2">
    <source>
        <dbReference type="ARBA" id="ARBA00022475"/>
    </source>
</evidence>
<comment type="subcellular location">
    <subcellularLocation>
        <location evidence="1">Cell membrane</location>
        <topology evidence="1">Multi-pass membrane protein</topology>
    </subcellularLocation>
</comment>
<evidence type="ECO:0000313" key="8">
    <source>
        <dbReference type="Proteomes" id="UP000744980"/>
    </source>
</evidence>
<dbReference type="EMBL" id="WXFA01000009">
    <property type="protein sequence ID" value="MBM3092430.1"/>
    <property type="molecule type" value="Genomic_DNA"/>
</dbReference>
<evidence type="ECO:0000256" key="3">
    <source>
        <dbReference type="ARBA" id="ARBA00022692"/>
    </source>
</evidence>
<evidence type="ECO:0000313" key="7">
    <source>
        <dbReference type="EMBL" id="MBM3092430.1"/>
    </source>
</evidence>
<dbReference type="Pfam" id="PF02653">
    <property type="entry name" value="BPD_transp_2"/>
    <property type="match status" value="1"/>
</dbReference>
<evidence type="ECO:0000256" key="1">
    <source>
        <dbReference type="ARBA" id="ARBA00004651"/>
    </source>
</evidence>
<dbReference type="InterPro" id="IPR001851">
    <property type="entry name" value="ABC_transp_permease"/>
</dbReference>
<feature type="transmembrane region" description="Helical" evidence="6">
    <location>
        <begin position="314"/>
        <end position="333"/>
    </location>
</feature>
<dbReference type="PANTHER" id="PTHR32196:SF72">
    <property type="entry name" value="RIBOSE IMPORT PERMEASE PROTEIN RBSC"/>
    <property type="match status" value="1"/>
</dbReference>
<gene>
    <name evidence="7" type="ORF">GFB56_16650</name>
</gene>
<feature type="transmembrane region" description="Helical" evidence="6">
    <location>
        <begin position="65"/>
        <end position="84"/>
    </location>
</feature>
<keyword evidence="2" id="KW-1003">Cell membrane</keyword>
<feature type="transmembrane region" description="Helical" evidence="6">
    <location>
        <begin position="231"/>
        <end position="254"/>
    </location>
</feature>
<feature type="transmembrane region" description="Helical" evidence="6">
    <location>
        <begin position="142"/>
        <end position="159"/>
    </location>
</feature>
<dbReference type="AlphaFoldDB" id="A0AAW4FK00"/>
<keyword evidence="8" id="KW-1185">Reference proteome</keyword>
<feature type="transmembrane region" description="Helical" evidence="6">
    <location>
        <begin position="260"/>
        <end position="279"/>
    </location>
</feature>
<evidence type="ECO:0000256" key="5">
    <source>
        <dbReference type="ARBA" id="ARBA00023136"/>
    </source>
</evidence>
<dbReference type="GO" id="GO:0022857">
    <property type="term" value="F:transmembrane transporter activity"/>
    <property type="evidence" value="ECO:0007669"/>
    <property type="project" value="InterPro"/>
</dbReference>
<protein>
    <submittedName>
        <fullName evidence="7">ABC transporter permease</fullName>
    </submittedName>
</protein>
<feature type="transmembrane region" description="Helical" evidence="6">
    <location>
        <begin position="35"/>
        <end position="53"/>
    </location>
</feature>
<dbReference type="PANTHER" id="PTHR32196">
    <property type="entry name" value="ABC TRANSPORTER PERMEASE PROTEIN YPHD-RELATED-RELATED"/>
    <property type="match status" value="1"/>
</dbReference>
<proteinExistence type="predicted"/>